<dbReference type="PIRSF" id="PIRSF000350">
    <property type="entry name" value="Mercury_reductase_MerA"/>
    <property type="match status" value="1"/>
</dbReference>
<comment type="cofactor">
    <cofactor evidence="9">
        <name>FAD</name>
        <dbReference type="ChEBI" id="CHEBI:57692"/>
    </cofactor>
    <text evidence="9">Binds 1 FAD per subunit.</text>
</comment>
<evidence type="ECO:0000256" key="8">
    <source>
        <dbReference type="PIRSR" id="PIRSR000350-2"/>
    </source>
</evidence>
<comment type="subunit">
    <text evidence="2">Homodimer.</text>
</comment>
<evidence type="ECO:0000259" key="14">
    <source>
        <dbReference type="Pfam" id="PF07992"/>
    </source>
</evidence>
<feature type="binding site" evidence="9">
    <location>
        <position position="127"/>
    </location>
    <ligand>
        <name>FAD</name>
        <dbReference type="ChEBI" id="CHEBI:57692"/>
    </ligand>
</feature>
<keyword evidence="9" id="KW-0547">Nucleotide-binding</keyword>
<feature type="binding site" evidence="9">
    <location>
        <position position="314"/>
    </location>
    <ligand>
        <name>FAD</name>
        <dbReference type="ChEBI" id="CHEBI:57692"/>
    </ligand>
</feature>
<dbReference type="GO" id="GO:0045454">
    <property type="term" value="P:cell redox homeostasis"/>
    <property type="evidence" value="ECO:0007669"/>
    <property type="project" value="InterPro"/>
</dbReference>
<evidence type="ECO:0000256" key="10">
    <source>
        <dbReference type="PIRSR" id="PIRSR000350-4"/>
    </source>
</evidence>
<dbReference type="GO" id="GO:0004362">
    <property type="term" value="F:glutathione-disulfide reductase (NADPH) activity"/>
    <property type="evidence" value="ECO:0007669"/>
    <property type="project" value="UniProtKB-EC"/>
</dbReference>
<dbReference type="InterPro" id="IPR016156">
    <property type="entry name" value="FAD/NAD-linked_Rdtase_dimer_sf"/>
</dbReference>
<dbReference type="GO" id="GO:0005739">
    <property type="term" value="C:mitochondrion"/>
    <property type="evidence" value="ECO:0007669"/>
    <property type="project" value="TreeGrafter"/>
</dbReference>
<dbReference type="PROSITE" id="PS00076">
    <property type="entry name" value="PYRIDINE_REDOX_1"/>
    <property type="match status" value="1"/>
</dbReference>
<keyword evidence="9" id="KW-0520">NAD</keyword>
<dbReference type="GO" id="GO:0006749">
    <property type="term" value="P:glutathione metabolic process"/>
    <property type="evidence" value="ECO:0007669"/>
    <property type="project" value="InterPro"/>
</dbReference>
<evidence type="ECO:0000313" key="15">
    <source>
        <dbReference type="EMBL" id="GFS88177.1"/>
    </source>
</evidence>
<keyword evidence="6" id="KW-1015">Disulfide bond</keyword>
<keyword evidence="7 11" id="KW-0676">Redox-active center</keyword>
<dbReference type="PANTHER" id="PTHR42737">
    <property type="entry name" value="GLUTATHIONE REDUCTASE"/>
    <property type="match status" value="1"/>
</dbReference>
<evidence type="ECO:0000256" key="6">
    <source>
        <dbReference type="ARBA" id="ARBA00023157"/>
    </source>
</evidence>
<dbReference type="PRINTS" id="PR00368">
    <property type="entry name" value="FADPNR"/>
</dbReference>
<comment type="similarity">
    <text evidence="1 11">Belongs to the class-I pyridine nucleotide-disulfide oxidoreductase family.</text>
</comment>
<dbReference type="GO" id="GO:0005829">
    <property type="term" value="C:cytosol"/>
    <property type="evidence" value="ECO:0007669"/>
    <property type="project" value="TreeGrafter"/>
</dbReference>
<dbReference type="PRINTS" id="PR00411">
    <property type="entry name" value="PNDRDTASEI"/>
</dbReference>
<dbReference type="PROSITE" id="PS51257">
    <property type="entry name" value="PROKAR_LIPOPROTEIN"/>
    <property type="match status" value="1"/>
</dbReference>
<evidence type="ECO:0000256" key="3">
    <source>
        <dbReference type="ARBA" id="ARBA00022630"/>
    </source>
</evidence>
<gene>
    <name evidence="15" type="primary">GSR</name>
    <name evidence="15" type="ORF">NPIL_178301</name>
</gene>
<dbReference type="EMBL" id="BMAW01099072">
    <property type="protein sequence ID" value="GFS88177.1"/>
    <property type="molecule type" value="Genomic_DNA"/>
</dbReference>
<reference evidence="15" key="1">
    <citation type="submission" date="2020-08" db="EMBL/GenBank/DDBJ databases">
        <title>Multicomponent nature underlies the extraordinary mechanical properties of spider dragline silk.</title>
        <authorList>
            <person name="Kono N."/>
            <person name="Nakamura H."/>
            <person name="Mori M."/>
            <person name="Yoshida Y."/>
            <person name="Ohtoshi R."/>
            <person name="Malay A.D."/>
            <person name="Moran D.A.P."/>
            <person name="Tomita M."/>
            <person name="Numata K."/>
            <person name="Arakawa K."/>
        </authorList>
    </citation>
    <scope>NUCLEOTIDE SEQUENCE</scope>
</reference>
<keyword evidence="12" id="KW-0963">Cytoplasm</keyword>
<evidence type="ECO:0000256" key="4">
    <source>
        <dbReference type="ARBA" id="ARBA00022827"/>
    </source>
</evidence>
<dbReference type="InterPro" id="IPR036188">
    <property type="entry name" value="FAD/NAD-bd_sf"/>
</dbReference>
<feature type="binding site" evidence="9">
    <location>
        <begin position="186"/>
        <end position="193"/>
    </location>
    <ligand>
        <name>NAD(+)</name>
        <dbReference type="ChEBI" id="CHEBI:57540"/>
    </ligand>
</feature>
<dbReference type="InterPro" id="IPR001100">
    <property type="entry name" value="Pyr_nuc-diS_OxRdtase"/>
</dbReference>
<organism evidence="15 16">
    <name type="scientific">Nephila pilipes</name>
    <name type="common">Giant wood spider</name>
    <name type="synonym">Nephila maculata</name>
    <dbReference type="NCBI Taxonomy" id="299642"/>
    <lineage>
        <taxon>Eukaryota</taxon>
        <taxon>Metazoa</taxon>
        <taxon>Ecdysozoa</taxon>
        <taxon>Arthropoda</taxon>
        <taxon>Chelicerata</taxon>
        <taxon>Arachnida</taxon>
        <taxon>Araneae</taxon>
        <taxon>Araneomorphae</taxon>
        <taxon>Entelegynae</taxon>
        <taxon>Araneoidea</taxon>
        <taxon>Nephilidae</taxon>
        <taxon>Nephila</taxon>
    </lineage>
</organism>
<dbReference type="SUPFAM" id="SSF51905">
    <property type="entry name" value="FAD/NAD(P)-binding domain"/>
    <property type="match status" value="1"/>
</dbReference>
<evidence type="ECO:0000259" key="13">
    <source>
        <dbReference type="Pfam" id="PF02852"/>
    </source>
</evidence>
<evidence type="ECO:0000256" key="9">
    <source>
        <dbReference type="PIRSR" id="PIRSR000350-3"/>
    </source>
</evidence>
<dbReference type="EC" id="1.8.1.7" evidence="12"/>
<accession>A0A8X6N1B2</accession>
<feature type="disulfide bond" description="Redox-active" evidence="10">
    <location>
        <begin position="55"/>
        <end position="60"/>
    </location>
</feature>
<dbReference type="NCBIfam" id="NF004776">
    <property type="entry name" value="PRK06116.1"/>
    <property type="match status" value="1"/>
</dbReference>
<keyword evidence="4 9" id="KW-0274">FAD</keyword>
<dbReference type="FunFam" id="3.30.390.30:FF:000003">
    <property type="entry name" value="Glutathione reductase"/>
    <property type="match status" value="1"/>
</dbReference>
<evidence type="ECO:0000256" key="11">
    <source>
        <dbReference type="RuleBase" id="RU003691"/>
    </source>
</evidence>
<dbReference type="InterPro" id="IPR004099">
    <property type="entry name" value="Pyr_nucl-diS_OxRdtase_dimer"/>
</dbReference>
<evidence type="ECO:0000256" key="5">
    <source>
        <dbReference type="ARBA" id="ARBA00023002"/>
    </source>
</evidence>
<dbReference type="NCBIfam" id="TIGR01421">
    <property type="entry name" value="gluta_reduc_1"/>
    <property type="match status" value="1"/>
</dbReference>
<dbReference type="FunFam" id="3.50.50.60:FF:000235">
    <property type="entry name" value="Glutathione reductase"/>
    <property type="match status" value="1"/>
</dbReference>
<protein>
    <recommendedName>
        <fullName evidence="12">Glutathione reductase</fullName>
        <ecNumber evidence="12">1.8.1.7</ecNumber>
    </recommendedName>
</protein>
<dbReference type="GO" id="GO:0034599">
    <property type="term" value="P:cellular response to oxidative stress"/>
    <property type="evidence" value="ECO:0007669"/>
    <property type="project" value="TreeGrafter"/>
</dbReference>
<dbReference type="Proteomes" id="UP000887013">
    <property type="component" value="Unassembled WGS sequence"/>
</dbReference>
<comment type="subcellular location">
    <subcellularLocation>
        <location evidence="12">Cytoplasm</location>
    </subcellularLocation>
</comment>
<evidence type="ECO:0000313" key="16">
    <source>
        <dbReference type="Proteomes" id="UP000887013"/>
    </source>
</evidence>
<proteinExistence type="inferred from homology"/>
<feature type="binding site" evidence="9">
    <location>
        <position position="274"/>
    </location>
    <ligand>
        <name>NAD(+)</name>
        <dbReference type="ChEBI" id="CHEBI:57540"/>
    </ligand>
</feature>
<dbReference type="InterPro" id="IPR046952">
    <property type="entry name" value="GSHR/TRXR-like"/>
</dbReference>
<dbReference type="InterPro" id="IPR023753">
    <property type="entry name" value="FAD/NAD-binding_dom"/>
</dbReference>
<keyword evidence="12" id="KW-0521">NADP</keyword>
<keyword evidence="5 11" id="KW-0560">Oxidoreductase</keyword>
<dbReference type="Gene3D" id="3.50.50.60">
    <property type="entry name" value="FAD/NAD(P)-binding domain"/>
    <property type="match status" value="2"/>
</dbReference>
<feature type="domain" description="FAD/NAD(P)-binding" evidence="14">
    <location>
        <begin position="18"/>
        <end position="329"/>
    </location>
</feature>
<dbReference type="GO" id="GO:0050661">
    <property type="term" value="F:NADP binding"/>
    <property type="evidence" value="ECO:0007669"/>
    <property type="project" value="InterPro"/>
</dbReference>
<feature type="binding site" evidence="9">
    <location>
        <begin position="151"/>
        <end position="153"/>
    </location>
    <ligand>
        <name>FAD</name>
        <dbReference type="ChEBI" id="CHEBI:57692"/>
    </ligand>
</feature>
<dbReference type="OrthoDB" id="5956163at2759"/>
<evidence type="ECO:0000256" key="1">
    <source>
        <dbReference type="ARBA" id="ARBA00007532"/>
    </source>
</evidence>
<evidence type="ECO:0000256" key="12">
    <source>
        <dbReference type="RuleBase" id="RU365016"/>
    </source>
</evidence>
<evidence type="ECO:0000256" key="7">
    <source>
        <dbReference type="ARBA" id="ARBA00023284"/>
    </source>
</evidence>
<feature type="binding site" evidence="9">
    <location>
        <position position="64"/>
    </location>
    <ligand>
        <name>FAD</name>
        <dbReference type="ChEBI" id="CHEBI:57692"/>
    </ligand>
</feature>
<dbReference type="GO" id="GO:0050660">
    <property type="term" value="F:flavin adenine dinucleotide binding"/>
    <property type="evidence" value="ECO:0007669"/>
    <property type="project" value="InterPro"/>
</dbReference>
<dbReference type="PANTHER" id="PTHR42737:SF2">
    <property type="entry name" value="GLUTATHIONE REDUCTASE"/>
    <property type="match status" value="1"/>
</dbReference>
<evidence type="ECO:0000256" key="2">
    <source>
        <dbReference type="ARBA" id="ARBA00011738"/>
    </source>
</evidence>
<feature type="active site" description="Proton acceptor" evidence="8">
    <location>
        <position position="449"/>
    </location>
</feature>
<dbReference type="Pfam" id="PF07992">
    <property type="entry name" value="Pyr_redox_2"/>
    <property type="match status" value="1"/>
</dbReference>
<dbReference type="Pfam" id="PF02852">
    <property type="entry name" value="Pyr_redox_dim"/>
    <property type="match status" value="1"/>
</dbReference>
<name>A0A8X6N1B2_NEPPI</name>
<dbReference type="SUPFAM" id="SSF55424">
    <property type="entry name" value="FAD/NAD-linked reductases, dimerisation (C-terminal) domain"/>
    <property type="match status" value="1"/>
</dbReference>
<dbReference type="Gene3D" id="3.30.390.30">
    <property type="match status" value="1"/>
</dbReference>
<sequence>MVFPANRIFMEMTRATKFDLLVIGGGSGGIACARKAAEFGARVALVESSNIGGTCVNVGCVPKKVTFNCASQLEYLKHMKDYGISAELKSIDFKSFKLKRDSYVQKLNGIYLSNLQKSGVELINGIGKFVSKSAIDVNGKKYTADHIVIATGSYPSVPKILGAELGITSNGFFELESIPKSILISGAGYIAVELCGILKALGSDVYLAIRYDKVLRTFDSLISDVITEEIENSGIHILRNSKVNCVEKVGDNLKVSYNKGKNSVEVEKVLWAIGRRPSIDLNLEKANVEIDEMGHIKVDAYQNTSQQGIYALGDVCGKWLLTPVAIAAGRKLATRLFGKEVVCLEYSNIPSVVFSHPPAATVGLNEDEAIKTYGKENIKTYRSVFTPMYFAISEEKRKCHMKLVCYGADEKVVGLHMVGPSCDEILQGFAVAIKMGATKKNFDSCVAIHPTSAEELVTMR</sequence>
<comment type="function">
    <text evidence="12">Catalyzes the reduction of glutathione disulfide (GSSG) to reduced glutathione (GSH). Constitutes the major mechanism to maintain a high GSH:GSSG ratio in the cytosol.</text>
</comment>
<feature type="domain" description="Pyridine nucleotide-disulphide oxidoreductase dimerisation" evidence="13">
    <location>
        <begin position="349"/>
        <end position="459"/>
    </location>
</feature>
<comment type="caution">
    <text evidence="15">The sequence shown here is derived from an EMBL/GenBank/DDBJ whole genome shotgun (WGS) entry which is preliminary data.</text>
</comment>
<keyword evidence="16" id="KW-1185">Reference proteome</keyword>
<comment type="catalytic activity">
    <reaction evidence="12">
        <text>2 glutathione + NADP(+) = glutathione disulfide + NADPH + H(+)</text>
        <dbReference type="Rhea" id="RHEA:11740"/>
        <dbReference type="ChEBI" id="CHEBI:15378"/>
        <dbReference type="ChEBI" id="CHEBI:57783"/>
        <dbReference type="ChEBI" id="CHEBI:57925"/>
        <dbReference type="ChEBI" id="CHEBI:58297"/>
        <dbReference type="ChEBI" id="CHEBI:58349"/>
        <dbReference type="EC" id="1.8.1.7"/>
    </reaction>
</comment>
<dbReference type="AlphaFoldDB" id="A0A8X6N1B2"/>
<dbReference type="InterPro" id="IPR006322">
    <property type="entry name" value="Glutathione_Rdtase_euk/bac"/>
</dbReference>
<keyword evidence="3 11" id="KW-0285">Flavoprotein</keyword>
<dbReference type="InterPro" id="IPR012999">
    <property type="entry name" value="Pyr_OxRdtase_I_AS"/>
</dbReference>